<dbReference type="Proteomes" id="UP000243799">
    <property type="component" value="Unassembled WGS sequence"/>
</dbReference>
<sequence length="137" mass="15228">MKGTSAAATPEEYFDALDEPRRGELLRLHELIRAVAPRLTPTMEFGMPGYGTYHYRYASGREGDWVLVALASNKKHISLHVTAVVEGQYLAESYRDRLPKASIGKSCIRFSRLALVDLDVLGEIVRTAAAHPPYPLT</sequence>
<dbReference type="STRING" id="490629.SAMN05216266_112187"/>
<reference evidence="3" key="1">
    <citation type="submission" date="2016-10" db="EMBL/GenBank/DDBJ databases">
        <authorList>
            <person name="Varghese N."/>
            <person name="Submissions S."/>
        </authorList>
    </citation>
    <scope>NUCLEOTIDE SEQUENCE [LARGE SCALE GENOMIC DNA]</scope>
    <source>
        <strain evidence="3">CGMCC 4.3568</strain>
    </source>
</reference>
<dbReference type="OrthoDB" id="5951444at2"/>
<evidence type="ECO:0000313" key="2">
    <source>
        <dbReference type="EMBL" id="SFB46432.1"/>
    </source>
</evidence>
<dbReference type="Pfam" id="PF08818">
    <property type="entry name" value="DUF1801"/>
    <property type="match status" value="1"/>
</dbReference>
<evidence type="ECO:0000313" key="3">
    <source>
        <dbReference type="Proteomes" id="UP000243799"/>
    </source>
</evidence>
<keyword evidence="3" id="KW-1185">Reference proteome</keyword>
<name>A0A1I1B9G4_9PSEU</name>
<feature type="domain" description="YdhG-like" evidence="1">
    <location>
        <begin position="21"/>
        <end position="128"/>
    </location>
</feature>
<evidence type="ECO:0000259" key="1">
    <source>
        <dbReference type="Pfam" id="PF08818"/>
    </source>
</evidence>
<dbReference type="EMBL" id="FOKG01000012">
    <property type="protein sequence ID" value="SFB46432.1"/>
    <property type="molecule type" value="Genomic_DNA"/>
</dbReference>
<dbReference type="AlphaFoldDB" id="A0A1I1B9G4"/>
<dbReference type="SUPFAM" id="SSF159888">
    <property type="entry name" value="YdhG-like"/>
    <property type="match status" value="1"/>
</dbReference>
<proteinExistence type="predicted"/>
<dbReference type="Gene3D" id="3.90.1150.200">
    <property type="match status" value="1"/>
</dbReference>
<organism evidence="2 3">
    <name type="scientific">Amycolatopsis marina</name>
    <dbReference type="NCBI Taxonomy" id="490629"/>
    <lineage>
        <taxon>Bacteria</taxon>
        <taxon>Bacillati</taxon>
        <taxon>Actinomycetota</taxon>
        <taxon>Actinomycetes</taxon>
        <taxon>Pseudonocardiales</taxon>
        <taxon>Pseudonocardiaceae</taxon>
        <taxon>Amycolatopsis</taxon>
    </lineage>
</organism>
<gene>
    <name evidence="2" type="ORF">SAMN05216266_112187</name>
</gene>
<protein>
    <recommendedName>
        <fullName evidence="1">YdhG-like domain-containing protein</fullName>
    </recommendedName>
</protein>
<dbReference type="InterPro" id="IPR014922">
    <property type="entry name" value="YdhG-like"/>
</dbReference>
<accession>A0A1I1B9G4</accession>
<dbReference type="RefSeq" id="WP_091674859.1">
    <property type="nucleotide sequence ID" value="NZ_FOKG01000012.1"/>
</dbReference>